<dbReference type="NCBIfam" id="NF038214">
    <property type="entry name" value="IS21_help_AAA"/>
    <property type="match status" value="1"/>
</dbReference>
<dbReference type="CDD" id="cd00009">
    <property type="entry name" value="AAA"/>
    <property type="match status" value="1"/>
</dbReference>
<dbReference type="SUPFAM" id="SSF52540">
    <property type="entry name" value="P-loop containing nucleoside triphosphate hydrolases"/>
    <property type="match status" value="1"/>
</dbReference>
<keyword evidence="6" id="KW-1185">Reference proteome</keyword>
<comment type="caution">
    <text evidence="5">The sequence shown here is derived from an EMBL/GenBank/DDBJ whole genome shotgun (WGS) entry which is preliminary data.</text>
</comment>
<accession>A0ABS4KVH9</accession>
<dbReference type="InterPro" id="IPR003593">
    <property type="entry name" value="AAA+_ATPase"/>
</dbReference>
<keyword evidence="2" id="KW-0547">Nucleotide-binding</keyword>
<dbReference type="SMART" id="SM00382">
    <property type="entry name" value="AAA"/>
    <property type="match status" value="1"/>
</dbReference>
<dbReference type="InterPro" id="IPR002611">
    <property type="entry name" value="IstB_ATP-bd"/>
</dbReference>
<sequence length="254" mass="29340">MMNKIEAIKQAAGTLGLSNIKANIDIMLKQAEEKNLTYTEFTDNVLESELLYRRDRARDKRIKEAGFPYRKRLEDFDVSFQKSLSEKQLKQLSELKWIEQMYNLIFFGPPGVGKTHLSIGLAYKAAEEGYKVSFTTMTTLIHTLRTADISRRSKVKLNRIYNSNLIVIDEVGYLPIERTDANLFFQLITDLYEQASIIITSNKGFEEWTEFLGDAALTTAVLDRLTYRCDMITLDGKSYRLENRKSFLKQEGNQ</sequence>
<comment type="similarity">
    <text evidence="1">Belongs to the IS21/IS1162 putative ATP-binding protein family.</text>
</comment>
<keyword evidence="3" id="KW-0067">ATP-binding</keyword>
<evidence type="ECO:0000256" key="1">
    <source>
        <dbReference type="ARBA" id="ARBA00008059"/>
    </source>
</evidence>
<evidence type="ECO:0000259" key="4">
    <source>
        <dbReference type="SMART" id="SM00382"/>
    </source>
</evidence>
<dbReference type="PIRSF" id="PIRSF003073">
    <property type="entry name" value="DNAC_TnpB_IstB"/>
    <property type="match status" value="1"/>
</dbReference>
<dbReference type="InterPro" id="IPR001270">
    <property type="entry name" value="ClpA/B"/>
</dbReference>
<gene>
    <name evidence="5" type="ORF">J2Z42_002772</name>
</gene>
<evidence type="ECO:0000256" key="3">
    <source>
        <dbReference type="ARBA" id="ARBA00022840"/>
    </source>
</evidence>
<dbReference type="Pfam" id="PF01695">
    <property type="entry name" value="IstB_IS21"/>
    <property type="match status" value="1"/>
</dbReference>
<dbReference type="InterPro" id="IPR028350">
    <property type="entry name" value="DNAC/IstB-like"/>
</dbReference>
<name>A0ABS4KVH9_9CLOT</name>
<evidence type="ECO:0000313" key="5">
    <source>
        <dbReference type="EMBL" id="MBP2034053.1"/>
    </source>
</evidence>
<dbReference type="RefSeq" id="WP_209703284.1">
    <property type="nucleotide sequence ID" value="NZ_JAGGLM010000029.1"/>
</dbReference>
<dbReference type="PANTHER" id="PTHR30050:SF4">
    <property type="entry name" value="ATP-BINDING PROTEIN RV3427C IN INSERTION SEQUENCE-RELATED"/>
    <property type="match status" value="1"/>
</dbReference>
<feature type="domain" description="AAA+ ATPase" evidence="4">
    <location>
        <begin position="100"/>
        <end position="228"/>
    </location>
</feature>
<reference evidence="5 6" key="1">
    <citation type="submission" date="2021-03" db="EMBL/GenBank/DDBJ databases">
        <title>Genomic Encyclopedia of Type Strains, Phase IV (KMG-IV): sequencing the most valuable type-strain genomes for metagenomic binning, comparative biology and taxonomic classification.</title>
        <authorList>
            <person name="Goeker M."/>
        </authorList>
    </citation>
    <scope>NUCLEOTIDE SEQUENCE [LARGE SCALE GENOMIC DNA]</scope>
    <source>
        <strain evidence="5 6">DSM 28783</strain>
    </source>
</reference>
<dbReference type="InterPro" id="IPR047661">
    <property type="entry name" value="IstB"/>
</dbReference>
<organism evidence="5 6">
    <name type="scientific">Clostridium algifaecis</name>
    <dbReference type="NCBI Taxonomy" id="1472040"/>
    <lineage>
        <taxon>Bacteria</taxon>
        <taxon>Bacillati</taxon>
        <taxon>Bacillota</taxon>
        <taxon>Clostridia</taxon>
        <taxon>Eubacteriales</taxon>
        <taxon>Clostridiaceae</taxon>
        <taxon>Clostridium</taxon>
    </lineage>
</organism>
<dbReference type="Proteomes" id="UP001519307">
    <property type="component" value="Unassembled WGS sequence"/>
</dbReference>
<protein>
    <submittedName>
        <fullName evidence="5">DNA replication protein DnaC</fullName>
    </submittedName>
</protein>
<dbReference type="PANTHER" id="PTHR30050">
    <property type="entry name" value="CHROMOSOMAL REPLICATION INITIATOR PROTEIN DNAA"/>
    <property type="match status" value="1"/>
</dbReference>
<evidence type="ECO:0000256" key="2">
    <source>
        <dbReference type="ARBA" id="ARBA00022741"/>
    </source>
</evidence>
<proteinExistence type="inferred from homology"/>
<dbReference type="EMBL" id="JAGGLM010000029">
    <property type="protein sequence ID" value="MBP2034053.1"/>
    <property type="molecule type" value="Genomic_DNA"/>
</dbReference>
<dbReference type="PRINTS" id="PR00300">
    <property type="entry name" value="CLPPROTEASEA"/>
</dbReference>
<dbReference type="Gene3D" id="3.40.50.300">
    <property type="entry name" value="P-loop containing nucleotide triphosphate hydrolases"/>
    <property type="match status" value="1"/>
</dbReference>
<evidence type="ECO:0000313" key="6">
    <source>
        <dbReference type="Proteomes" id="UP001519307"/>
    </source>
</evidence>
<dbReference type="InterPro" id="IPR027417">
    <property type="entry name" value="P-loop_NTPase"/>
</dbReference>